<reference evidence="1 2" key="1">
    <citation type="submission" date="2024-06" db="EMBL/GenBank/DDBJ databases">
        <title>Sorghum-associated microbial communities from plants grown in Nebraska, USA.</title>
        <authorList>
            <person name="Schachtman D."/>
        </authorList>
    </citation>
    <scope>NUCLEOTIDE SEQUENCE [LARGE SCALE GENOMIC DNA]</scope>
    <source>
        <strain evidence="1 2">1288</strain>
    </source>
</reference>
<protein>
    <submittedName>
        <fullName evidence="1">Uncharacterized protein</fullName>
    </submittedName>
</protein>
<dbReference type="EMBL" id="JBEPME010000006">
    <property type="protein sequence ID" value="MET3658593.1"/>
    <property type="molecule type" value="Genomic_DNA"/>
</dbReference>
<proteinExistence type="predicted"/>
<keyword evidence="2" id="KW-1185">Reference proteome</keyword>
<evidence type="ECO:0000313" key="2">
    <source>
        <dbReference type="Proteomes" id="UP001549104"/>
    </source>
</evidence>
<dbReference type="RefSeq" id="WP_354314284.1">
    <property type="nucleotide sequence ID" value="NZ_JBEPME010000006.1"/>
</dbReference>
<gene>
    <name evidence="1" type="ORF">ABIC55_003711</name>
</gene>
<comment type="caution">
    <text evidence="1">The sequence shown here is derived from an EMBL/GenBank/DDBJ whole genome shotgun (WGS) entry which is preliminary data.</text>
</comment>
<dbReference type="Proteomes" id="UP001549104">
    <property type="component" value="Unassembled WGS sequence"/>
</dbReference>
<evidence type="ECO:0000313" key="1">
    <source>
        <dbReference type="EMBL" id="MET3658593.1"/>
    </source>
</evidence>
<organism evidence="1 2">
    <name type="scientific">Sporosarcina psychrophila</name>
    <name type="common">Bacillus psychrophilus</name>
    <dbReference type="NCBI Taxonomy" id="1476"/>
    <lineage>
        <taxon>Bacteria</taxon>
        <taxon>Bacillati</taxon>
        <taxon>Bacillota</taxon>
        <taxon>Bacilli</taxon>
        <taxon>Bacillales</taxon>
        <taxon>Caryophanaceae</taxon>
        <taxon>Sporosarcina</taxon>
    </lineage>
</organism>
<sequence length="46" mass="5464">MEKEVFSYLHTLADVLRENDAVHLIEEIAKKDYQMAQVLEIMVRED</sequence>
<accession>A0ABV2KF30</accession>
<name>A0ABV2KF30_SPOPS</name>